<feature type="compositionally biased region" description="Basic and acidic residues" evidence="1">
    <location>
        <begin position="164"/>
        <end position="186"/>
    </location>
</feature>
<evidence type="ECO:0000313" key="2">
    <source>
        <dbReference type="EMBL" id="CBY13385.1"/>
    </source>
</evidence>
<evidence type="ECO:0000256" key="1">
    <source>
        <dbReference type="SAM" id="MobiDB-lite"/>
    </source>
</evidence>
<name>E4XUI8_OIKDI</name>
<dbReference type="AlphaFoldDB" id="E4XUI8"/>
<protein>
    <submittedName>
        <fullName evidence="2">Uncharacterized protein</fullName>
    </submittedName>
</protein>
<sequence>MTYNLDRNRKSRIPRKRPAQFGITKSKVRIHEEKISEGFAASDSLCCFSDFSRPKFANGLNLTQNGIPVSVERLENDPWTFEEETKPVLKYSSELEGILQKNRRQMRDFVSRIPRISPKHEPPNPHCMTLAVWQPPPIISADITITPILQEANSTPLQSPQRPRSPENFEITERGDNLSPERMDID</sequence>
<proteinExistence type="predicted"/>
<dbReference type="EMBL" id="FN653183">
    <property type="protein sequence ID" value="CBY13385.1"/>
    <property type="molecule type" value="Genomic_DNA"/>
</dbReference>
<feature type="region of interest" description="Disordered" evidence="1">
    <location>
        <begin position="152"/>
        <end position="186"/>
    </location>
</feature>
<keyword evidence="3" id="KW-1185">Reference proteome</keyword>
<feature type="compositionally biased region" description="Polar residues" evidence="1">
    <location>
        <begin position="152"/>
        <end position="162"/>
    </location>
</feature>
<dbReference type="Proteomes" id="UP000001307">
    <property type="component" value="Unassembled WGS sequence"/>
</dbReference>
<reference evidence="2" key="1">
    <citation type="journal article" date="2010" name="Science">
        <title>Plasticity of animal genome architecture unmasked by rapid evolution of a pelagic tunicate.</title>
        <authorList>
            <person name="Denoeud F."/>
            <person name="Henriet S."/>
            <person name="Mungpakdee S."/>
            <person name="Aury J.M."/>
            <person name="Da Silva C."/>
            <person name="Brinkmann H."/>
            <person name="Mikhaleva J."/>
            <person name="Olsen L.C."/>
            <person name="Jubin C."/>
            <person name="Canestro C."/>
            <person name="Bouquet J.M."/>
            <person name="Danks G."/>
            <person name="Poulain J."/>
            <person name="Campsteijn C."/>
            <person name="Adamski M."/>
            <person name="Cross I."/>
            <person name="Yadetie F."/>
            <person name="Muffato M."/>
            <person name="Louis A."/>
            <person name="Butcher S."/>
            <person name="Tsagkogeorga G."/>
            <person name="Konrad A."/>
            <person name="Singh S."/>
            <person name="Jensen M.F."/>
            <person name="Cong E.H."/>
            <person name="Eikeseth-Otteraa H."/>
            <person name="Noel B."/>
            <person name="Anthouard V."/>
            <person name="Porcel B.M."/>
            <person name="Kachouri-Lafond R."/>
            <person name="Nishino A."/>
            <person name="Ugolini M."/>
            <person name="Chourrout P."/>
            <person name="Nishida H."/>
            <person name="Aasland R."/>
            <person name="Huzurbazar S."/>
            <person name="Westhof E."/>
            <person name="Delsuc F."/>
            <person name="Lehrach H."/>
            <person name="Reinhardt R."/>
            <person name="Weissenbach J."/>
            <person name="Roy S.W."/>
            <person name="Artiguenave F."/>
            <person name="Postlethwait J.H."/>
            <person name="Manak J.R."/>
            <person name="Thompson E.M."/>
            <person name="Jaillon O."/>
            <person name="Du Pasquier L."/>
            <person name="Boudinot P."/>
            <person name="Liberles D.A."/>
            <person name="Volff J.N."/>
            <person name="Philippe H."/>
            <person name="Lenhard B."/>
            <person name="Roest Crollius H."/>
            <person name="Wincker P."/>
            <person name="Chourrout D."/>
        </authorList>
    </citation>
    <scope>NUCLEOTIDE SEQUENCE [LARGE SCALE GENOMIC DNA]</scope>
</reference>
<gene>
    <name evidence="2" type="ORF">GSOID_T00004694001</name>
</gene>
<dbReference type="InParanoid" id="E4XUI8"/>
<accession>E4XUI8</accession>
<dbReference type="OrthoDB" id="10407782at2759"/>
<evidence type="ECO:0000313" key="3">
    <source>
        <dbReference type="Proteomes" id="UP000001307"/>
    </source>
</evidence>
<organism evidence="2">
    <name type="scientific">Oikopleura dioica</name>
    <name type="common">Tunicate</name>
    <dbReference type="NCBI Taxonomy" id="34765"/>
    <lineage>
        <taxon>Eukaryota</taxon>
        <taxon>Metazoa</taxon>
        <taxon>Chordata</taxon>
        <taxon>Tunicata</taxon>
        <taxon>Appendicularia</taxon>
        <taxon>Copelata</taxon>
        <taxon>Oikopleuridae</taxon>
        <taxon>Oikopleura</taxon>
    </lineage>
</organism>